<proteinExistence type="predicted"/>
<keyword evidence="1" id="KW-0808">Transferase</keyword>
<evidence type="ECO:0000256" key="1">
    <source>
        <dbReference type="ARBA" id="ARBA00022679"/>
    </source>
</evidence>
<evidence type="ECO:0000259" key="2">
    <source>
        <dbReference type="PROSITE" id="PS50995"/>
    </source>
</evidence>
<dbReference type="Pfam" id="PF12802">
    <property type="entry name" value="MarR_2"/>
    <property type="match status" value="1"/>
</dbReference>
<accession>A0ABP3GW31</accession>
<keyword evidence="5" id="KW-1185">Reference proteome</keyword>
<feature type="domain" description="HTH marR-type" evidence="2">
    <location>
        <begin position="5"/>
        <end position="137"/>
    </location>
</feature>
<dbReference type="PRINTS" id="PR00598">
    <property type="entry name" value="HTHMARR"/>
</dbReference>
<dbReference type="InterPro" id="IPR000835">
    <property type="entry name" value="HTH_MarR-typ"/>
</dbReference>
<dbReference type="Gene3D" id="3.40.630.30">
    <property type="match status" value="1"/>
</dbReference>
<dbReference type="PANTHER" id="PTHR13947">
    <property type="entry name" value="GNAT FAMILY N-ACETYLTRANSFERASE"/>
    <property type="match status" value="1"/>
</dbReference>
<dbReference type="SMART" id="SM00347">
    <property type="entry name" value="HTH_MARR"/>
    <property type="match status" value="1"/>
</dbReference>
<feature type="domain" description="N-acetyltransferase" evidence="3">
    <location>
        <begin position="148"/>
        <end position="303"/>
    </location>
</feature>
<dbReference type="InterPro" id="IPR036388">
    <property type="entry name" value="WH-like_DNA-bd_sf"/>
</dbReference>
<reference evidence="5" key="1">
    <citation type="journal article" date="2019" name="Int. J. Syst. Evol. Microbiol.">
        <title>The Global Catalogue of Microorganisms (GCM) 10K type strain sequencing project: providing services to taxonomists for standard genome sequencing and annotation.</title>
        <authorList>
            <consortium name="The Broad Institute Genomics Platform"/>
            <consortium name="The Broad Institute Genome Sequencing Center for Infectious Disease"/>
            <person name="Wu L."/>
            <person name="Ma J."/>
        </authorList>
    </citation>
    <scope>NUCLEOTIDE SEQUENCE [LARGE SCALE GENOMIC DNA]</scope>
    <source>
        <strain evidence="5">JCM 3146</strain>
    </source>
</reference>
<protein>
    <submittedName>
        <fullName evidence="4">Helix-turn-helix domain-containing GNAT family N-acetyltransferase</fullName>
    </submittedName>
</protein>
<dbReference type="CDD" id="cd04301">
    <property type="entry name" value="NAT_SF"/>
    <property type="match status" value="1"/>
</dbReference>
<organism evidence="4 5">
    <name type="scientific">Actinoallomurus spadix</name>
    <dbReference type="NCBI Taxonomy" id="79912"/>
    <lineage>
        <taxon>Bacteria</taxon>
        <taxon>Bacillati</taxon>
        <taxon>Actinomycetota</taxon>
        <taxon>Actinomycetes</taxon>
        <taxon>Streptosporangiales</taxon>
        <taxon>Thermomonosporaceae</taxon>
        <taxon>Actinoallomurus</taxon>
    </lineage>
</organism>
<dbReference type="Proteomes" id="UP001501822">
    <property type="component" value="Unassembled WGS sequence"/>
</dbReference>
<dbReference type="PROSITE" id="PS51186">
    <property type="entry name" value="GNAT"/>
    <property type="match status" value="1"/>
</dbReference>
<evidence type="ECO:0000313" key="4">
    <source>
        <dbReference type="EMBL" id="GAA0354265.1"/>
    </source>
</evidence>
<gene>
    <name evidence="4" type="ORF">GCM10010151_49820</name>
</gene>
<evidence type="ECO:0000259" key="3">
    <source>
        <dbReference type="PROSITE" id="PS51186"/>
    </source>
</evidence>
<dbReference type="EMBL" id="BAAABM010000045">
    <property type="protein sequence ID" value="GAA0354265.1"/>
    <property type="molecule type" value="Genomic_DNA"/>
</dbReference>
<name>A0ABP3GW31_9ACTN</name>
<dbReference type="InterPro" id="IPR000182">
    <property type="entry name" value="GNAT_dom"/>
</dbReference>
<dbReference type="InterPro" id="IPR016181">
    <property type="entry name" value="Acyl_CoA_acyltransferase"/>
</dbReference>
<dbReference type="InterPro" id="IPR036390">
    <property type="entry name" value="WH_DNA-bd_sf"/>
</dbReference>
<dbReference type="SUPFAM" id="SSF55729">
    <property type="entry name" value="Acyl-CoA N-acyltransferases (Nat)"/>
    <property type="match status" value="1"/>
</dbReference>
<dbReference type="Pfam" id="PF00583">
    <property type="entry name" value="Acetyltransf_1"/>
    <property type="match status" value="1"/>
</dbReference>
<sequence length="303" mass="33943">MPPDRIDAVRAFNRFYTSIIGVLNEGLLQTPYSLTEARVVFELARRDAWEVAELRRSLGLDAGYLSRMLARFEADGLIVRGRAEGDARRQSARLTDRGREVFRDLDSRSTAQIERILAGLAEDEQRRLLGAMAAIEGILGEHPRPASYLLRPLGPGDLGWVVQRHGALYAAEYGYNAAFETLVARVVADYAEGHGPGDNAWIAEIDGRPAGTIFCARESDRVARLRLLLVEPFARGRGVGGRLVEECVRFARRSGYEELVLWTHDILGDARRLYERAGFELTGEEPSEEYGPSLNEQTWRLKL</sequence>
<dbReference type="PROSITE" id="PS50995">
    <property type="entry name" value="HTH_MARR_2"/>
    <property type="match status" value="1"/>
</dbReference>
<dbReference type="SUPFAM" id="SSF46785">
    <property type="entry name" value="Winged helix' DNA-binding domain"/>
    <property type="match status" value="1"/>
</dbReference>
<dbReference type="InterPro" id="IPR050769">
    <property type="entry name" value="NAT_camello-type"/>
</dbReference>
<dbReference type="PANTHER" id="PTHR13947:SF37">
    <property type="entry name" value="LD18367P"/>
    <property type="match status" value="1"/>
</dbReference>
<evidence type="ECO:0000313" key="5">
    <source>
        <dbReference type="Proteomes" id="UP001501822"/>
    </source>
</evidence>
<dbReference type="Gene3D" id="1.10.10.10">
    <property type="entry name" value="Winged helix-like DNA-binding domain superfamily/Winged helix DNA-binding domain"/>
    <property type="match status" value="1"/>
</dbReference>
<comment type="caution">
    <text evidence="4">The sequence shown here is derived from an EMBL/GenBank/DDBJ whole genome shotgun (WGS) entry which is preliminary data.</text>
</comment>